<feature type="domain" description="Tyrosinase copper-binding" evidence="1">
    <location>
        <begin position="90"/>
        <end position="101"/>
    </location>
</feature>
<dbReference type="PROSITE" id="PS00498">
    <property type="entry name" value="TYROSINASE_2"/>
    <property type="match status" value="1"/>
</dbReference>
<dbReference type="GO" id="GO:0016491">
    <property type="term" value="F:oxidoreductase activity"/>
    <property type="evidence" value="ECO:0007669"/>
    <property type="project" value="InterPro"/>
</dbReference>
<keyword evidence="3" id="KW-1185">Reference proteome</keyword>
<evidence type="ECO:0000313" key="2">
    <source>
        <dbReference type="EMBL" id="RKO85856.1"/>
    </source>
</evidence>
<dbReference type="AlphaFoldDB" id="A0A4P9W6V7"/>
<accession>A0A4P9W6V7</accession>
<dbReference type="Proteomes" id="UP000269721">
    <property type="component" value="Unassembled WGS sequence"/>
</dbReference>
<reference evidence="3" key="1">
    <citation type="journal article" date="2018" name="Nat. Microbiol.">
        <title>Leveraging single-cell genomics to expand the fungal tree of life.</title>
        <authorList>
            <person name="Ahrendt S.R."/>
            <person name="Quandt C.A."/>
            <person name="Ciobanu D."/>
            <person name="Clum A."/>
            <person name="Salamov A."/>
            <person name="Andreopoulos B."/>
            <person name="Cheng J.F."/>
            <person name="Woyke T."/>
            <person name="Pelin A."/>
            <person name="Henrissat B."/>
            <person name="Reynolds N.K."/>
            <person name="Benny G.L."/>
            <person name="Smith M.E."/>
            <person name="James T.Y."/>
            <person name="Grigoriev I.V."/>
        </authorList>
    </citation>
    <scope>NUCLEOTIDE SEQUENCE [LARGE SCALE GENOMIC DNA]</scope>
</reference>
<gene>
    <name evidence="2" type="ORF">BDK51DRAFT_39649</name>
</gene>
<name>A0A4P9W6V7_9FUNG</name>
<evidence type="ECO:0000259" key="1">
    <source>
        <dbReference type="PROSITE" id="PS00498"/>
    </source>
</evidence>
<sequence>MCPSSGQPRYLKKERLREREPWTLEQRPASLAARENSPELDCLFPRSRNGFIYSGRRECKSLPPVDVVVQTIRACICRIRALPANLYRFDPIFIVAHNFIDFDLDVLLFTPTDFYQDGAEGRWHH</sequence>
<dbReference type="OrthoDB" id="6755010at2759"/>
<protein>
    <recommendedName>
        <fullName evidence="1">Tyrosinase copper-binding domain-containing protein</fullName>
    </recommendedName>
</protein>
<dbReference type="EMBL" id="KZ998681">
    <property type="protein sequence ID" value="RKO85856.1"/>
    <property type="molecule type" value="Genomic_DNA"/>
</dbReference>
<dbReference type="InterPro" id="IPR002227">
    <property type="entry name" value="Tyrosinase_Cu-bd"/>
</dbReference>
<organism evidence="2 3">
    <name type="scientific">Blyttiomyces helicus</name>
    <dbReference type="NCBI Taxonomy" id="388810"/>
    <lineage>
        <taxon>Eukaryota</taxon>
        <taxon>Fungi</taxon>
        <taxon>Fungi incertae sedis</taxon>
        <taxon>Chytridiomycota</taxon>
        <taxon>Chytridiomycota incertae sedis</taxon>
        <taxon>Chytridiomycetes</taxon>
        <taxon>Chytridiomycetes incertae sedis</taxon>
        <taxon>Blyttiomyces</taxon>
    </lineage>
</organism>
<evidence type="ECO:0000313" key="3">
    <source>
        <dbReference type="Proteomes" id="UP000269721"/>
    </source>
</evidence>
<proteinExistence type="predicted"/>